<sequence length="550" mass="62269">MIASLSIENFALIEKLDINFSEGFSVITGETGAGKSILLGALGLLMGKRADLSSLKNNEEKCVVEAAFHIKKYNIKSLFLDNDVDYEDETILRREILPSGKSRAFINDTPVNLNVLQEISLHLIDIHSQHQNQELSEENFQIEILDVLANNQELISEYQSNLERFNAAKSKLKQLISQKNSASKEQDYNSFLLEELITANLIENEQEELETELEKLSNVETIRENIEKSIVIAEEEQIGVIQNLKEIKSSIAKIASLSNEYAVLLERISSTIIELDDIISELKSELEKVNNDPERLAFINQKLQLIYTLQKKHQVNSVEELIAIKNELESQFISSEDIDNQIQKLEIEVNNLKESTDKIAQNIHKNRVEVVPSLEQQLIKILEPLGMPNARFKFEINHTENYFETGKDEIQLLFSANKGTNFGLLKKIASGGELSRIMLAVKSILAQTKKLPTIIFDEIDTGISGDVANKMADIMNQMSDDLQLFAITHLPQIASKGKNHYKVFKYIKNENTFTEIKKLNENERINEIAEMISGKDLTESAINHAKALLN</sequence>
<evidence type="ECO:0000256" key="5">
    <source>
        <dbReference type="ARBA" id="ARBA00022763"/>
    </source>
</evidence>
<organism evidence="12">
    <name type="scientific">Flavobacterium capsici</name>
    <dbReference type="NCBI Taxonomy" id="3075618"/>
    <lineage>
        <taxon>Bacteria</taxon>
        <taxon>Pseudomonadati</taxon>
        <taxon>Bacteroidota</taxon>
        <taxon>Flavobacteriia</taxon>
        <taxon>Flavobacteriales</taxon>
        <taxon>Flavobacteriaceae</taxon>
        <taxon>Flavobacterium</taxon>
    </lineage>
</organism>
<feature type="domain" description="RecF/RecN/SMC N-terminal" evidence="11">
    <location>
        <begin position="2"/>
        <end position="506"/>
    </location>
</feature>
<dbReference type="InterPro" id="IPR027417">
    <property type="entry name" value="P-loop_NTPase"/>
</dbReference>
<keyword evidence="5 9" id="KW-0227">DNA damage</keyword>
<evidence type="ECO:0000313" key="12">
    <source>
        <dbReference type="EMBL" id="WNM18311.1"/>
    </source>
</evidence>
<evidence type="ECO:0000256" key="1">
    <source>
        <dbReference type="ARBA" id="ARBA00003618"/>
    </source>
</evidence>
<evidence type="ECO:0000256" key="6">
    <source>
        <dbReference type="ARBA" id="ARBA00022840"/>
    </source>
</evidence>
<dbReference type="PANTHER" id="PTHR11059">
    <property type="entry name" value="DNA REPAIR PROTEIN RECN"/>
    <property type="match status" value="1"/>
</dbReference>
<dbReference type="CDD" id="cd03241">
    <property type="entry name" value="ABC_RecN"/>
    <property type="match status" value="1"/>
</dbReference>
<dbReference type="PANTHER" id="PTHR11059:SF0">
    <property type="entry name" value="DNA REPAIR PROTEIN RECN"/>
    <property type="match status" value="1"/>
</dbReference>
<evidence type="ECO:0000256" key="4">
    <source>
        <dbReference type="ARBA" id="ARBA00022741"/>
    </source>
</evidence>
<feature type="coiled-coil region" evidence="10">
    <location>
        <begin position="148"/>
        <end position="236"/>
    </location>
</feature>
<evidence type="ECO:0000256" key="3">
    <source>
        <dbReference type="ARBA" id="ARBA00021315"/>
    </source>
</evidence>
<dbReference type="GO" id="GO:0006310">
    <property type="term" value="P:DNA recombination"/>
    <property type="evidence" value="ECO:0007669"/>
    <property type="project" value="InterPro"/>
</dbReference>
<evidence type="ECO:0000256" key="9">
    <source>
        <dbReference type="PIRNR" id="PIRNR003128"/>
    </source>
</evidence>
<dbReference type="Gene3D" id="3.40.50.300">
    <property type="entry name" value="P-loop containing nucleotide triphosphate hydrolases"/>
    <property type="match status" value="2"/>
</dbReference>
<keyword evidence="6" id="KW-0067">ATP-binding</keyword>
<dbReference type="EMBL" id="CP134878">
    <property type="protein sequence ID" value="WNM18311.1"/>
    <property type="molecule type" value="Genomic_DNA"/>
</dbReference>
<dbReference type="InterPro" id="IPR004604">
    <property type="entry name" value="DNA_recomb/repair_RecN"/>
</dbReference>
<dbReference type="EMBL" id="CP134890">
    <property type="protein sequence ID" value="WNM22362.1"/>
    <property type="molecule type" value="Genomic_DNA"/>
</dbReference>
<dbReference type="RefSeq" id="WP_313322127.1">
    <property type="nucleotide sequence ID" value="NZ_CP134878.1"/>
</dbReference>
<feature type="coiled-coil region" evidence="10">
    <location>
        <begin position="335"/>
        <end position="362"/>
    </location>
</feature>
<dbReference type="GO" id="GO:0043590">
    <property type="term" value="C:bacterial nucleoid"/>
    <property type="evidence" value="ECO:0007669"/>
    <property type="project" value="TreeGrafter"/>
</dbReference>
<evidence type="ECO:0000313" key="14">
    <source>
        <dbReference type="Proteomes" id="UP001304515"/>
    </source>
</evidence>
<keyword evidence="4" id="KW-0547">Nucleotide-binding</keyword>
<dbReference type="InterPro" id="IPR003395">
    <property type="entry name" value="RecF/RecN/SMC_N"/>
</dbReference>
<gene>
    <name evidence="12" type="primary">recN</name>
    <name evidence="13" type="ORF">RN605_03125</name>
    <name evidence="12" type="ORF">RN608_09825</name>
</gene>
<evidence type="ECO:0000256" key="2">
    <source>
        <dbReference type="ARBA" id="ARBA00009441"/>
    </source>
</evidence>
<accession>A0AA96J4Y4</accession>
<dbReference type="SUPFAM" id="SSF52540">
    <property type="entry name" value="P-loop containing nucleoside triphosphate hydrolases"/>
    <property type="match status" value="2"/>
</dbReference>
<dbReference type="Proteomes" id="UP001304515">
    <property type="component" value="Chromosome"/>
</dbReference>
<dbReference type="AlphaFoldDB" id="A0AA96EZ63"/>
<proteinExistence type="inferred from homology"/>
<keyword evidence="7 9" id="KW-0234">DNA repair</keyword>
<keyword evidence="14" id="KW-1185">Reference proteome</keyword>
<evidence type="ECO:0000259" key="11">
    <source>
        <dbReference type="Pfam" id="PF02463"/>
    </source>
</evidence>
<dbReference type="PIRSF" id="PIRSF003128">
    <property type="entry name" value="RecN"/>
    <property type="match status" value="1"/>
</dbReference>
<comment type="similarity">
    <text evidence="2 9">Belongs to the RecN family.</text>
</comment>
<evidence type="ECO:0000256" key="10">
    <source>
        <dbReference type="SAM" id="Coils"/>
    </source>
</evidence>
<name>A0AA96EZ63_9FLAO</name>
<dbReference type="NCBIfam" id="TIGR00634">
    <property type="entry name" value="recN"/>
    <property type="match status" value="1"/>
</dbReference>
<evidence type="ECO:0000256" key="8">
    <source>
        <dbReference type="ARBA" id="ARBA00033408"/>
    </source>
</evidence>
<dbReference type="GO" id="GO:0009432">
    <property type="term" value="P:SOS response"/>
    <property type="evidence" value="ECO:0007669"/>
    <property type="project" value="TreeGrafter"/>
</dbReference>
<dbReference type="Pfam" id="PF02463">
    <property type="entry name" value="SMC_N"/>
    <property type="match status" value="1"/>
</dbReference>
<evidence type="ECO:0000256" key="7">
    <source>
        <dbReference type="ARBA" id="ARBA00023204"/>
    </source>
</evidence>
<keyword evidence="10" id="KW-0175">Coiled coil</keyword>
<accession>A0AA96EZ63</accession>
<reference evidence="12 14" key="1">
    <citation type="submission" date="2023-09" db="EMBL/GenBank/DDBJ databases">
        <title>Flavobacterium sp. a novel bacteria isolate from Pepper rhizosphere.</title>
        <authorList>
            <person name="Peng Y."/>
            <person name="Lee J."/>
        </authorList>
    </citation>
    <scope>NUCLEOTIDE SEQUENCE</scope>
    <source>
        <strain evidence="12">PMR2A8</strain>
        <strain evidence="13 14">PMTSA4</strain>
    </source>
</reference>
<dbReference type="GO" id="GO:0005524">
    <property type="term" value="F:ATP binding"/>
    <property type="evidence" value="ECO:0007669"/>
    <property type="project" value="UniProtKB-KW"/>
</dbReference>
<dbReference type="GO" id="GO:0006281">
    <property type="term" value="P:DNA repair"/>
    <property type="evidence" value="ECO:0007669"/>
    <property type="project" value="UniProtKB-KW"/>
</dbReference>
<comment type="function">
    <text evidence="1 9">May be involved in recombinational repair of damaged DNA.</text>
</comment>
<dbReference type="KEGG" id="fcj:RN605_03125"/>
<protein>
    <recommendedName>
        <fullName evidence="3 9">DNA repair protein RecN</fullName>
    </recommendedName>
    <alternativeName>
        <fullName evidence="8 9">Recombination protein N</fullName>
    </alternativeName>
</protein>
<evidence type="ECO:0000313" key="13">
    <source>
        <dbReference type="EMBL" id="WNM22362.1"/>
    </source>
</evidence>